<keyword evidence="12" id="KW-1185">Reference proteome</keyword>
<feature type="domain" description="RdRp catalytic" evidence="10">
    <location>
        <begin position="1146"/>
        <end position="1355"/>
    </location>
</feature>
<sequence>MQGSSKVGSLAETSYYDELEPGDLIMNMKNKAIRSITSTISTEISSNLFYLNVVDCLSHLDPIPEFTVKPIPPDMTPGFRLVIGSTERSSGSSLKSTRFSSKMPKSSRFPINWAHDFTFLTLESKSDRPLKDYFPEMNDEDDKLTPDTIIRVSNNCIIVMEYTTRDSRSHKSLRIACQEKYNKYLSALNSRKDEMVRRGERISIYFGVIAVSPYSVCSNFVVPRELAEDLCYRLKFAYSVEQELIPYGIQPRLDEEMSLIEKRCAIELSSISKEEYIEDQRDEYPEYSREIYDSIWMSEVDTGLISEQISNLHESVKKELNEESEKRGALGTHESLFRILKQQNIKKIGSCIHVNGPDECNLQTCEILRGLREDKCIKSASELARESKIASLLVESQSILLDDFNKKKLCLRESQGELQTKIDKKALIQYPYLPLSSNITHQEGEMMDISEDIEDFGIEDGAYPRLWRKVICSKNFEESAGSYSGQDKCPYGESCCVACNPDCCDDDGASENGDDECEEFQDSINDGGINKGANDRTLYKRVQLTDLTIDDQIEFACQGVNGKRFADHIKKINKKQRSQLPYSPDVDTEDISKFINESWCDLFLASSEEEGTGSSATDLLEDAANLINSLENVKEVLDTQRKVQTTNLFRALKVISDMAMELNMSLKQHCKKDQYILKRLKDYKVYLLIKPTNSSGCLFYTVFWDSDEMLTNDIHEGIFKSPIKINDRYMCTEFCSTNKSKLSNQITTWAKLHAILAMYMNENKLDPLVSGGELPVFTTEECYYLKTGQKLGRNQKVPDLVTRLRKTCKMTLLMMMIMLHDKAEVEEHFTMIRYICMEGFVALPCLPNPAKMMSKFSVAVRSRFTMWVQKKLMEFIKGIILGGRYISEQESIIGSNRKKIVRTNLNNKFINEEIESEGELINMFYIGYGVNKNQVPNANVIGKLYAKILEWEDKFDESYIGEIGIKERPDSEDYRDHEYSPNWIKAIADSLLNVIKSTSGKDPKNFLESQFLRTYGGMTIMKTLGTLKASTTFNERTSAPGSSLPRRLKVIEAAKDLLESDKIYMFEAVKESLDTLYNEGGLYVDLFKKNQHGGLREIYILNIHSRVVQHCIETMSRSICQIFPSETMTNPSSKTRLFNAHKQRVFNRFQGVEVMTNCTSDDAKKWNQGHYASKFALLLCRLMPKRYHSLIRSICFLWHKKKIMIDGSLLRIFKKNPDLELNDKIIDEIGKIYMNRKQGTRWMEVGSRYIQTRTGMMQGILHYTSSLLHTAHNEFLKRHFSNFIQNFLEENNEKLDLTLNRDPTNPYRYMRPVITVMQSSDDSSVIISLPCINRERRLEMSYLTAFCFKFKAKSGRLSGIYPSEKSTLNTPGIMEFNSNWLFMNNRHNPYLKHVLSSVRVSGQSTLVGRQQELYNGVTEVIENGGSMMLAFICQYAIGLLHYQTMGLSVSHLFDHHYKGKLLKLKLPSLGYFLMDNIHLSGISGWDFLHWNLCKKTLVGDYLFLLFEANKRTEKLETDDENYKALIMDNCTAGLFSAVTNLRIGSNYKLQRLRESFNIPIDWLALLNENPLPIVSTPKNVEDRNLAIAAHLNSPNMQASFNDLDCTSSISAAAGYHLKFACYVVDSSVQIDSLTSQTREAILDQVSWADVKEDKNEKLAEIVRERYKSMSKKSLMAVLMRAWELNNEIDDVKNEFQSEKFYEEEKNNFISNIFPKEGDYLTIADHTQTIPPLVLYKDDRELQNRLSTISVTSTDFEQFKAPYNLCLMKWFNIGKIDRRCLNYLWVNLTHRYPWIKDSYKKTLRSSPFTDCIQLFNFLSRLEKKDRKVKLLSIPITMNLHESDLSILINNNVWSGHGILKPEDKTEAKLLGDSLNMRNVAHTLYMVNAFPLNEDYKLKIMDKLLSGTIIKNTQVKSTRLMKLLTITKFSQGASNAEILSDVTDGAFGVVGVYTRRQYYDKEKKIYTGIGIWEGRLEGTNIKIIVKEVNGQTSLLKVILSRSLDIKTLIDFLKEWCEMNNVYNDHNFGDQKEYSLPSYSKTRMGRTFGLQSSIMSSPTEVYSFGLTRFGVISIGSGVTPNCKVFLDNMYKSPMLDPTRGDLSLEFMNGILRLIFTEVIRPLSDPCRRIKKGSLSSFRESNYIRRYTLVSHRIQYRDFAQRFVNRQSFGALSETLTQSEGNIITHWLTNEVCPLSKLLDLLHRLIAIGKGEREHSSMPIDIEGFKALIKGNFDSWAMDNLNRAVYGGDIGLTEYFDEPEEADLEMHEVCSKLVIDDSELKSLIGDDIKKLIDDLGQDDEDGIIASIDMEGFNMEGLTFADFVTHKVDESQVIYNSPLFSSLFEFLFGSLKNEEDRRNLFEDCSLPIRLQDNKEVIEFVLNKQLRIVFNSLQEEGYSDLFPEIK</sequence>
<evidence type="ECO:0000256" key="2">
    <source>
        <dbReference type="ARBA" id="ARBA00018602"/>
    </source>
</evidence>
<evidence type="ECO:0000256" key="5">
    <source>
        <dbReference type="ARBA" id="ARBA00022842"/>
    </source>
</evidence>
<dbReference type="EMBL" id="KX884772">
    <property type="protein sequence ID" value="APG79261.1"/>
    <property type="molecule type" value="Genomic_RNA"/>
</dbReference>
<dbReference type="GO" id="GO:0003968">
    <property type="term" value="F:RNA-directed RNA polymerase activity"/>
    <property type="evidence" value="ECO:0007669"/>
    <property type="project" value="UniProtKB-KW"/>
</dbReference>
<dbReference type="InterPro" id="IPR029124">
    <property type="entry name" value="L_protein_N"/>
</dbReference>
<dbReference type="GO" id="GO:0006351">
    <property type="term" value="P:DNA-templated transcription"/>
    <property type="evidence" value="ECO:0007669"/>
    <property type="project" value="InterPro"/>
</dbReference>
<dbReference type="GO" id="GO:0039694">
    <property type="term" value="P:viral RNA genome replication"/>
    <property type="evidence" value="ECO:0007669"/>
    <property type="project" value="InterPro"/>
</dbReference>
<dbReference type="EC" id="2.7.7.48" evidence="1"/>
<dbReference type="GeneID" id="30683953"/>
<dbReference type="KEGG" id="vg:30683953"/>
<evidence type="ECO:0000256" key="7">
    <source>
        <dbReference type="ARBA" id="ARBA00030436"/>
    </source>
</evidence>
<evidence type="ECO:0000313" key="12">
    <source>
        <dbReference type="Proteomes" id="UP000203776"/>
    </source>
</evidence>
<dbReference type="PROSITE" id="PS50525">
    <property type="entry name" value="RDRP_SSRNA_NEG_SEG"/>
    <property type="match status" value="1"/>
</dbReference>
<organism evidence="11 12">
    <name type="scientific">Hubei lepidoptera virus 1</name>
    <dbReference type="NCBI Taxonomy" id="1922903"/>
    <lineage>
        <taxon>Viruses</taxon>
        <taxon>Riboviria</taxon>
        <taxon>Orthornavirae</taxon>
        <taxon>Negarnaviricota</taxon>
        <taxon>Polyploviricotina</taxon>
        <taxon>Bunyaviricetes</taxon>
        <taxon>Hareavirales</taxon>
        <taxon>Phenuiviridae</taxon>
        <taxon>Hudovirus</taxon>
        <taxon>Hudovirus lepidopteris</taxon>
    </lineage>
</organism>
<dbReference type="Pfam" id="PF04196">
    <property type="entry name" value="Bunya_RdRp"/>
    <property type="match status" value="2"/>
</dbReference>
<dbReference type="Pfam" id="PF15518">
    <property type="entry name" value="L_protein_N"/>
    <property type="match status" value="1"/>
</dbReference>
<evidence type="ECO:0000256" key="1">
    <source>
        <dbReference type="ARBA" id="ARBA00012494"/>
    </source>
</evidence>
<name>A0A1L3KPF4_9VIRU</name>
<reference evidence="11 12" key="1">
    <citation type="journal article" date="2016" name="Nature">
        <title>Redefining the invertebrate RNA virosphere.</title>
        <authorList>
            <person name="Shi M."/>
            <person name="Lin X.D."/>
            <person name="Tian J.H."/>
            <person name="Chen L.J."/>
            <person name="Chen X."/>
            <person name="Li C.X."/>
            <person name="Qin X.C."/>
            <person name="Li J."/>
            <person name="Cao J.P."/>
            <person name="Eden J.S."/>
            <person name="Buchmann J."/>
            <person name="Wang W."/>
            <person name="Xu J."/>
            <person name="Holmes E.C."/>
            <person name="Zhang Y.Z."/>
        </authorList>
    </citation>
    <scope>NUCLEOTIDE SEQUENCE [LARGE SCALE GENOMIC DNA]</scope>
    <source>
        <strain evidence="11 12">LCM141331</strain>
    </source>
</reference>
<dbReference type="Proteomes" id="UP000203776">
    <property type="component" value="Genome"/>
</dbReference>
<evidence type="ECO:0000256" key="8">
    <source>
        <dbReference type="ARBA" id="ARBA00031012"/>
    </source>
</evidence>
<evidence type="ECO:0000256" key="4">
    <source>
        <dbReference type="ARBA" id="ARBA00022801"/>
    </source>
</evidence>
<keyword evidence="4" id="KW-0378">Hydrolase</keyword>
<evidence type="ECO:0000256" key="6">
    <source>
        <dbReference type="ARBA" id="ARBA00030285"/>
    </source>
</evidence>
<evidence type="ECO:0000256" key="3">
    <source>
        <dbReference type="ARBA" id="ARBA00022679"/>
    </source>
</evidence>
<proteinExistence type="inferred from homology"/>
<dbReference type="RefSeq" id="YP_009330283.1">
    <property type="nucleotide sequence ID" value="NC_032282.1"/>
</dbReference>
<keyword evidence="11" id="KW-0696">RNA-directed RNA polymerase</keyword>
<protein>
    <recommendedName>
        <fullName evidence="2">RNA-directed RNA polymerase L</fullName>
        <ecNumber evidence="1">2.7.7.48</ecNumber>
    </recommendedName>
    <alternativeName>
        <fullName evidence="6">Large structural protein</fullName>
    </alternativeName>
    <alternativeName>
        <fullName evidence="8">Replicase</fullName>
    </alternativeName>
    <alternativeName>
        <fullName evidence="7">Transcriptase</fullName>
    </alternativeName>
</protein>
<evidence type="ECO:0000256" key="9">
    <source>
        <dbReference type="ARBA" id="ARBA00034123"/>
    </source>
</evidence>
<comment type="similarity">
    <text evidence="9">Belongs to the Bunyavirales RNA polymerase family.</text>
</comment>
<accession>A0A1L3KPF4</accession>
<evidence type="ECO:0000259" key="10">
    <source>
        <dbReference type="PROSITE" id="PS50525"/>
    </source>
</evidence>
<dbReference type="InterPro" id="IPR007322">
    <property type="entry name" value="RNA_pol_bunyavir"/>
</dbReference>
<dbReference type="InterPro" id="IPR007099">
    <property type="entry name" value="RNA-dir_pol_NSvirus"/>
</dbReference>
<evidence type="ECO:0000313" key="11">
    <source>
        <dbReference type="EMBL" id="APG79261.1"/>
    </source>
</evidence>
<keyword evidence="5" id="KW-0460">Magnesium</keyword>
<keyword evidence="3" id="KW-0808">Transferase</keyword>
<keyword evidence="11" id="KW-0548">Nucleotidyltransferase</keyword>
<dbReference type="GO" id="GO:0016787">
    <property type="term" value="F:hydrolase activity"/>
    <property type="evidence" value="ECO:0007669"/>
    <property type="project" value="UniProtKB-KW"/>
</dbReference>